<dbReference type="PANTHER" id="PTHR11731:SF193">
    <property type="entry name" value="DIPEPTIDYL PEPTIDASE 9"/>
    <property type="match status" value="1"/>
</dbReference>
<proteinExistence type="predicted"/>
<dbReference type="GO" id="GO:0008239">
    <property type="term" value="F:dipeptidyl-peptidase activity"/>
    <property type="evidence" value="ECO:0007669"/>
    <property type="project" value="TreeGrafter"/>
</dbReference>
<dbReference type="EMBL" id="NBCO01000113">
    <property type="protein sequence ID" value="ORC81582.1"/>
    <property type="molecule type" value="Genomic_DNA"/>
</dbReference>
<dbReference type="GO" id="GO:0006508">
    <property type="term" value="P:proteolysis"/>
    <property type="evidence" value="ECO:0007669"/>
    <property type="project" value="InterPro"/>
</dbReference>
<gene>
    <name evidence="3" type="ORF">TM35_001131080</name>
</gene>
<evidence type="ECO:0000256" key="1">
    <source>
        <dbReference type="SAM" id="MobiDB-lite"/>
    </source>
</evidence>
<dbReference type="Proteomes" id="UP000192257">
    <property type="component" value="Unassembled WGS sequence"/>
</dbReference>
<keyword evidence="4" id="KW-1185">Reference proteome</keyword>
<name>A0A1X0NDT3_9TRYP</name>
<dbReference type="SUPFAM" id="SSF53474">
    <property type="entry name" value="alpha/beta-Hydrolases"/>
    <property type="match status" value="1"/>
</dbReference>
<dbReference type="InterPro" id="IPR029058">
    <property type="entry name" value="AB_hydrolase_fold"/>
</dbReference>
<reference evidence="3 4" key="1">
    <citation type="submission" date="2017-03" db="EMBL/GenBank/DDBJ databases">
        <title>An alternative strategy for trypanosome survival in the mammalian bloodstream revealed through genome and transcriptome analysis of the ubiquitous bovine parasite Trypanosoma (Megatrypanum) theileri.</title>
        <authorList>
            <person name="Kelly S."/>
            <person name="Ivens A."/>
            <person name="Mott A."/>
            <person name="O'Neill E."/>
            <person name="Emms D."/>
            <person name="Macleod O."/>
            <person name="Voorheis P."/>
            <person name="Matthews J."/>
            <person name="Matthews K."/>
            <person name="Carrington M."/>
        </authorList>
    </citation>
    <scope>NUCLEOTIDE SEQUENCE [LARGE SCALE GENOMIC DNA]</scope>
    <source>
        <strain evidence="3">Edinburgh</strain>
    </source>
</reference>
<accession>A0A1X0NDT3</accession>
<dbReference type="Gene3D" id="3.40.50.1820">
    <property type="entry name" value="alpha/beta hydrolase"/>
    <property type="match status" value="1"/>
</dbReference>
<organism evidence="3 4">
    <name type="scientific">Trypanosoma theileri</name>
    <dbReference type="NCBI Taxonomy" id="67003"/>
    <lineage>
        <taxon>Eukaryota</taxon>
        <taxon>Discoba</taxon>
        <taxon>Euglenozoa</taxon>
        <taxon>Kinetoplastea</taxon>
        <taxon>Metakinetoplastina</taxon>
        <taxon>Trypanosomatida</taxon>
        <taxon>Trypanosomatidae</taxon>
        <taxon>Trypanosoma</taxon>
    </lineage>
</organism>
<sequence>MSKLPLKTYVEALRSFDTSTTGPGKPQQLSIINQQLYWLQGMNQELFTVSLEDTNAVPTRVILREEEEETAQKSIDESRPISKEEELLRERLRRRVTGISSYRVRSYDKAVFFTSGTNMFLYYPSRQQAPLKIFDYIHEETRKRFFSTEGKPFLCIQHLEHVHNSLPSEDDEHTHTNMLNIITFIYDSNLYRATITEQQDDTTLPPLIVDVESITTFGDKLHECGTADYIMQEEFSRYTGHYSTDHYVLFTYTDTSMLRLVSLLDGTDNSSIEEMMYCRVGDPNARSVIVVYELKDKRYRVIPRDAINTIAPWAEYIPRFGFKDHHTIYFSLLSRTQEQYCVLSCPIESLPVVEVNEIAKYFSDENTHANSNTHSEKDTSHLNKKQGSTSSVAMPTFTIEWEQSIPWAWVEVKPGPPIIFGNDYDITVCHASDTPTAHYHIFVRKSGTDKNAWRPLTQGEWNVKPDSLWVISDRVIFIANAGNRIGNILFSVPLQISEQAASEDQLTRLSPLNEHVYNFTVKNGLLCYVAGTASQPPELYQTTLHNTTVRHLIETKWYTADVTGEKEKIKTSSSIKLDDLVIPTIITTVNRRGVPLSGRLFVSPHVVPGKPAPLAIYVYGGPHVQLVYENDYDGTCKAIFQLLVKMGISVLVADGQMSNANGLRDLSICKHNMGNFETSDYVDFARYISSSSTRLPCGLTVDPARLAVFGWSYGGYATLLAMSQAADVFKIGFAGAPVGDWRLYDTGYTERYMGELYTTEGEEKEEEEERKEGAETGKEGKRKIMSQAYLHSTIANFVSGFPDDLNRVFIAHGLLDENVHFFNTCAVINAMIEEGKPYHIVLYPGERHGLMKKKASRLHHDAMIVKTLVEML</sequence>
<dbReference type="SUPFAM" id="SSF82171">
    <property type="entry name" value="DPP6 N-terminal domain-like"/>
    <property type="match status" value="1"/>
</dbReference>
<dbReference type="Gene3D" id="2.140.10.30">
    <property type="entry name" value="Dipeptidylpeptidase IV, N-terminal domain"/>
    <property type="match status" value="1"/>
</dbReference>
<dbReference type="InterPro" id="IPR050278">
    <property type="entry name" value="Serine_Prot_S9B/DPPIV"/>
</dbReference>
<dbReference type="RefSeq" id="XP_028876978.1">
    <property type="nucleotide sequence ID" value="XM_029031736.1"/>
</dbReference>
<feature type="region of interest" description="Disordered" evidence="1">
    <location>
        <begin position="756"/>
        <end position="779"/>
    </location>
</feature>
<dbReference type="OrthoDB" id="16520at2759"/>
<evidence type="ECO:0000313" key="3">
    <source>
        <dbReference type="EMBL" id="ORC81582.1"/>
    </source>
</evidence>
<feature type="domain" description="Peptidase S9 prolyl oligopeptidase catalytic" evidence="2">
    <location>
        <begin position="638"/>
        <end position="863"/>
    </location>
</feature>
<feature type="compositionally biased region" description="Acidic residues" evidence="1">
    <location>
        <begin position="760"/>
        <end position="769"/>
    </location>
</feature>
<dbReference type="GeneID" id="39991516"/>
<dbReference type="GO" id="GO:0008236">
    <property type="term" value="F:serine-type peptidase activity"/>
    <property type="evidence" value="ECO:0007669"/>
    <property type="project" value="InterPro"/>
</dbReference>
<dbReference type="PANTHER" id="PTHR11731">
    <property type="entry name" value="PROTEASE FAMILY S9B,C DIPEPTIDYL-PEPTIDASE IV-RELATED"/>
    <property type="match status" value="1"/>
</dbReference>
<feature type="region of interest" description="Disordered" evidence="1">
    <location>
        <begin position="366"/>
        <end position="389"/>
    </location>
</feature>
<comment type="caution">
    <text evidence="3">The sequence shown here is derived from an EMBL/GenBank/DDBJ whole genome shotgun (WGS) entry which is preliminary data.</text>
</comment>
<dbReference type="InterPro" id="IPR001375">
    <property type="entry name" value="Peptidase_S9_cat"/>
</dbReference>
<evidence type="ECO:0000313" key="4">
    <source>
        <dbReference type="Proteomes" id="UP000192257"/>
    </source>
</evidence>
<protein>
    <submittedName>
        <fullName evidence="3">Dipeptidyl-peptidase 8-like serine peptidase</fullName>
    </submittedName>
</protein>
<evidence type="ECO:0000259" key="2">
    <source>
        <dbReference type="Pfam" id="PF00326"/>
    </source>
</evidence>
<feature type="compositionally biased region" description="Basic and acidic residues" evidence="1">
    <location>
        <begin position="770"/>
        <end position="779"/>
    </location>
</feature>
<dbReference type="Pfam" id="PF00326">
    <property type="entry name" value="Peptidase_S9"/>
    <property type="match status" value="1"/>
</dbReference>
<dbReference type="VEuPathDB" id="TriTrypDB:TM35_001131080"/>
<dbReference type="AlphaFoldDB" id="A0A1X0NDT3"/>